<name>A0A3B0W118_9ZZZZ</name>
<dbReference type="GO" id="GO:0016757">
    <property type="term" value="F:glycosyltransferase activity"/>
    <property type="evidence" value="ECO:0007669"/>
    <property type="project" value="InterPro"/>
</dbReference>
<proteinExistence type="predicted"/>
<protein>
    <submittedName>
        <fullName evidence="3">Glycosyltransferase</fullName>
    </submittedName>
</protein>
<dbReference type="EMBL" id="UOEU01000994">
    <property type="protein sequence ID" value="VAW42979.1"/>
    <property type="molecule type" value="Genomic_DNA"/>
</dbReference>
<evidence type="ECO:0000256" key="1">
    <source>
        <dbReference type="ARBA" id="ARBA00022679"/>
    </source>
</evidence>
<evidence type="ECO:0000313" key="3">
    <source>
        <dbReference type="EMBL" id="VAW42979.1"/>
    </source>
</evidence>
<organism evidence="3">
    <name type="scientific">hydrothermal vent metagenome</name>
    <dbReference type="NCBI Taxonomy" id="652676"/>
    <lineage>
        <taxon>unclassified sequences</taxon>
        <taxon>metagenomes</taxon>
        <taxon>ecological metagenomes</taxon>
    </lineage>
</organism>
<dbReference type="Gene3D" id="3.40.50.2000">
    <property type="entry name" value="Glycogen Phosphorylase B"/>
    <property type="match status" value="1"/>
</dbReference>
<feature type="domain" description="Glycosyl transferase family 1" evidence="2">
    <location>
        <begin position="174"/>
        <end position="334"/>
    </location>
</feature>
<sequence length="355" mass="40214">MSQIRAIHQLLGKSTPGYSVSNYALALQDALQQWDFHSIIYASEVAPELGRRVQPLRKFRPRPNELLILHYVMANEVTAWLKQYPKQPLILSYHNVTPPYFFTGIGGQYAQGAAQSQSELKSFQAQTRLALTFSHFSRQDLEIAGYTNIKTIPLLMPTTLQKLTPHPGVISAVHTSPNLLFVGRIAPNKRCEDVIKILHQYRQIEPAAHLYLVGPTHHTQPYTDWLYDFVHQYDVEDAVTFTGYVSDTELAAYYRQADIFIMMSEHEGFGIPLVEAMRFGLPVVAYKSTAVSETMGGAGILIQQKRYDVIAALIQKIYSDTDLRQKIVQSQRKRIQAFAPEQVLSQLHAALEDLL</sequence>
<accession>A0A3B0W118</accession>
<dbReference type="AlphaFoldDB" id="A0A3B0W118"/>
<dbReference type="GO" id="GO:0009103">
    <property type="term" value="P:lipopolysaccharide biosynthetic process"/>
    <property type="evidence" value="ECO:0007669"/>
    <property type="project" value="TreeGrafter"/>
</dbReference>
<dbReference type="PANTHER" id="PTHR46401:SF2">
    <property type="entry name" value="GLYCOSYLTRANSFERASE WBBK-RELATED"/>
    <property type="match status" value="1"/>
</dbReference>
<keyword evidence="1 3" id="KW-0808">Transferase</keyword>
<evidence type="ECO:0000259" key="2">
    <source>
        <dbReference type="Pfam" id="PF00534"/>
    </source>
</evidence>
<dbReference type="PANTHER" id="PTHR46401">
    <property type="entry name" value="GLYCOSYLTRANSFERASE WBBK-RELATED"/>
    <property type="match status" value="1"/>
</dbReference>
<dbReference type="InterPro" id="IPR001296">
    <property type="entry name" value="Glyco_trans_1"/>
</dbReference>
<reference evidence="3" key="1">
    <citation type="submission" date="2018-06" db="EMBL/GenBank/DDBJ databases">
        <authorList>
            <person name="Zhirakovskaya E."/>
        </authorList>
    </citation>
    <scope>NUCLEOTIDE SEQUENCE</scope>
</reference>
<dbReference type="Pfam" id="PF00534">
    <property type="entry name" value="Glycos_transf_1"/>
    <property type="match status" value="1"/>
</dbReference>
<dbReference type="SUPFAM" id="SSF53756">
    <property type="entry name" value="UDP-Glycosyltransferase/glycogen phosphorylase"/>
    <property type="match status" value="1"/>
</dbReference>
<gene>
    <name evidence="3" type="ORF">MNBD_CHLOROFLEXI01-4754</name>
</gene>
<dbReference type="CDD" id="cd03801">
    <property type="entry name" value="GT4_PimA-like"/>
    <property type="match status" value="1"/>
</dbReference>